<dbReference type="PANTHER" id="PTHR24559:SF457">
    <property type="entry name" value="RNA-DIRECTED DNA POLYMERASE HOMOLOG"/>
    <property type="match status" value="1"/>
</dbReference>
<evidence type="ECO:0000313" key="2">
    <source>
        <dbReference type="EMBL" id="RVW87581.1"/>
    </source>
</evidence>
<sequence>MAQDEVSHDSLLQPPPLNQTVPHASPYLLHGQSKVVPLIAVHTTIPEDTHASLYDMEDGISRVLWSDSSPVAAKRKKSVGGQRSVDVGVVSSTSQRPPKHHQLLTLLAPRPLPQPIPPLFRMDLHCAYHQGSGHETDRCIALRHTIQDLIDQGLDDYELEPIVVDESYESPFILSQDPNEIVTQDVQYVIRGGRVTVEVEQFCRDHVALSFDEHDSTVVWDMMRSMSFLLGLGLGRCQNGFREFVATVDHDTPFGLGFVSIGVDYRYMALLHKEKLIVRLLHMPFDYPIRPYRMSLADYFLSDEVPSTSISVLVTLSSPDRMSLLTFYFPKETDEYRTSVKIVDMIDEVIPCDEYSDEMFMFVPTPGLLTVVAHDDDVFEGIISPVVVESKHVDPPLSFDSFQVKEEIQKQLRVGFLLVVEYSEWLANVIPVSKKDGKVRVCVDPDGSKNMEKTSFIIEWVTYCYRVMSFGLKNARATYQRATTTLFHDMMHRDVEVYMDDMIVKS</sequence>
<feature type="region of interest" description="Disordered" evidence="1">
    <location>
        <begin position="1"/>
        <end position="24"/>
    </location>
</feature>
<gene>
    <name evidence="2" type="ORF">CK203_041168</name>
</gene>
<dbReference type="PANTHER" id="PTHR24559">
    <property type="entry name" value="TRANSPOSON TY3-I GAG-POL POLYPROTEIN"/>
    <property type="match status" value="1"/>
</dbReference>
<name>A0A438HSY3_VITVI</name>
<dbReference type="SUPFAM" id="SSF56672">
    <property type="entry name" value="DNA/RNA polymerases"/>
    <property type="match status" value="1"/>
</dbReference>
<dbReference type="Gene3D" id="3.10.10.10">
    <property type="entry name" value="HIV Type 1 Reverse Transcriptase, subunit A, domain 1"/>
    <property type="match status" value="2"/>
</dbReference>
<dbReference type="AlphaFoldDB" id="A0A438HSY3"/>
<dbReference type="InterPro" id="IPR043128">
    <property type="entry name" value="Rev_trsase/Diguanyl_cyclase"/>
</dbReference>
<dbReference type="InterPro" id="IPR043502">
    <property type="entry name" value="DNA/RNA_pol_sf"/>
</dbReference>
<dbReference type="InterPro" id="IPR053134">
    <property type="entry name" value="RNA-dir_DNA_polymerase"/>
</dbReference>
<organism evidence="2 3">
    <name type="scientific">Vitis vinifera</name>
    <name type="common">Grape</name>
    <dbReference type="NCBI Taxonomy" id="29760"/>
    <lineage>
        <taxon>Eukaryota</taxon>
        <taxon>Viridiplantae</taxon>
        <taxon>Streptophyta</taxon>
        <taxon>Embryophyta</taxon>
        <taxon>Tracheophyta</taxon>
        <taxon>Spermatophyta</taxon>
        <taxon>Magnoliopsida</taxon>
        <taxon>eudicotyledons</taxon>
        <taxon>Gunneridae</taxon>
        <taxon>Pentapetalae</taxon>
        <taxon>rosids</taxon>
        <taxon>Vitales</taxon>
        <taxon>Vitaceae</taxon>
        <taxon>Viteae</taxon>
        <taxon>Vitis</taxon>
    </lineage>
</organism>
<protein>
    <recommendedName>
        <fullName evidence="4">Reverse transcriptase domain-containing protein</fullName>
    </recommendedName>
</protein>
<proteinExistence type="predicted"/>
<dbReference type="Gene3D" id="3.30.70.270">
    <property type="match status" value="1"/>
</dbReference>
<dbReference type="Proteomes" id="UP000288805">
    <property type="component" value="Unassembled WGS sequence"/>
</dbReference>
<reference evidence="2 3" key="1">
    <citation type="journal article" date="2018" name="PLoS Genet.">
        <title>Population sequencing reveals clonal diversity and ancestral inbreeding in the grapevine cultivar Chardonnay.</title>
        <authorList>
            <person name="Roach M.J."/>
            <person name="Johnson D.L."/>
            <person name="Bohlmann J."/>
            <person name="van Vuuren H.J."/>
            <person name="Jones S.J."/>
            <person name="Pretorius I.S."/>
            <person name="Schmidt S.A."/>
            <person name="Borneman A.R."/>
        </authorList>
    </citation>
    <scope>NUCLEOTIDE SEQUENCE [LARGE SCALE GENOMIC DNA]</scope>
    <source>
        <strain evidence="3">cv. Chardonnay</strain>
        <tissue evidence="2">Leaf</tissue>
    </source>
</reference>
<accession>A0A438HSY3</accession>
<evidence type="ECO:0008006" key="4">
    <source>
        <dbReference type="Google" id="ProtNLM"/>
    </source>
</evidence>
<evidence type="ECO:0000313" key="3">
    <source>
        <dbReference type="Proteomes" id="UP000288805"/>
    </source>
</evidence>
<dbReference type="EMBL" id="QGNW01000182">
    <property type="protein sequence ID" value="RVW87581.1"/>
    <property type="molecule type" value="Genomic_DNA"/>
</dbReference>
<evidence type="ECO:0000256" key="1">
    <source>
        <dbReference type="SAM" id="MobiDB-lite"/>
    </source>
</evidence>
<comment type="caution">
    <text evidence="2">The sequence shown here is derived from an EMBL/GenBank/DDBJ whole genome shotgun (WGS) entry which is preliminary data.</text>
</comment>